<comment type="caution">
    <text evidence="1">The sequence shown here is derived from an EMBL/GenBank/DDBJ whole genome shotgun (WGS) entry which is preliminary data.</text>
</comment>
<keyword evidence="2" id="KW-1185">Reference proteome</keyword>
<dbReference type="AlphaFoldDB" id="A0A8X6NZU6"/>
<reference evidence="1" key="1">
    <citation type="submission" date="2020-08" db="EMBL/GenBank/DDBJ databases">
        <title>Multicomponent nature underlies the extraordinary mechanical properties of spider dragline silk.</title>
        <authorList>
            <person name="Kono N."/>
            <person name="Nakamura H."/>
            <person name="Mori M."/>
            <person name="Yoshida Y."/>
            <person name="Ohtoshi R."/>
            <person name="Malay A.D."/>
            <person name="Moran D.A.P."/>
            <person name="Tomita M."/>
            <person name="Numata K."/>
            <person name="Arakawa K."/>
        </authorList>
    </citation>
    <scope>NUCLEOTIDE SEQUENCE</scope>
</reference>
<dbReference type="Proteomes" id="UP000887013">
    <property type="component" value="Unassembled WGS sequence"/>
</dbReference>
<evidence type="ECO:0000313" key="2">
    <source>
        <dbReference type="Proteomes" id="UP000887013"/>
    </source>
</evidence>
<evidence type="ECO:0000313" key="1">
    <source>
        <dbReference type="EMBL" id="GFT39681.1"/>
    </source>
</evidence>
<accession>A0A8X6NZU6</accession>
<proteinExistence type="predicted"/>
<name>A0A8X6NZU6_NEPPI</name>
<organism evidence="1 2">
    <name type="scientific">Nephila pilipes</name>
    <name type="common">Giant wood spider</name>
    <name type="synonym">Nephila maculata</name>
    <dbReference type="NCBI Taxonomy" id="299642"/>
    <lineage>
        <taxon>Eukaryota</taxon>
        <taxon>Metazoa</taxon>
        <taxon>Ecdysozoa</taxon>
        <taxon>Arthropoda</taxon>
        <taxon>Chelicerata</taxon>
        <taxon>Arachnida</taxon>
        <taxon>Araneae</taxon>
        <taxon>Araneomorphae</taxon>
        <taxon>Entelegynae</taxon>
        <taxon>Araneoidea</taxon>
        <taxon>Nephilidae</taxon>
        <taxon>Nephila</taxon>
    </lineage>
</organism>
<dbReference type="OrthoDB" id="6433900at2759"/>
<protein>
    <submittedName>
        <fullName evidence="1">RNase H domain-containing protein</fullName>
    </submittedName>
</protein>
<gene>
    <name evidence="1" type="primary">AVEN_248590_1</name>
    <name evidence="1" type="ORF">NPIL_539101</name>
</gene>
<dbReference type="EMBL" id="BMAW01063307">
    <property type="protein sequence ID" value="GFT39681.1"/>
    <property type="molecule type" value="Genomic_DNA"/>
</dbReference>
<sequence>MDFKLPEQQIFASQVSKWHLQLLQIIPESHFFLDIRGWDSENGHFNCLISSTPLDKVSFNDQLLTSTLKHTQHPEMMRQLSLEVINNIHSRALILYTNWSKSDSGRTGNGVYAKVDEGLVFRCRFRHLDNSSVFRLKLLNSRVCIQWIVSPVGVFGNEMADLLANEGSAFPSAASIEHFASEIFSIHRAKANSTWRVLPALDWYDGNHPGLSLQFEDTRSAQTAQARLRIGTSKA</sequence>